<name>A0A382YVW4_9ZZZZ</name>
<comment type="similarity">
    <text evidence="1">Belongs to the ETF alpha-subunit/FixB family.</text>
</comment>
<dbReference type="PANTHER" id="PTHR43153:SF1">
    <property type="entry name" value="ELECTRON TRANSFER FLAVOPROTEIN SUBUNIT ALPHA, MITOCHONDRIAL"/>
    <property type="match status" value="1"/>
</dbReference>
<dbReference type="GO" id="GO:0033539">
    <property type="term" value="P:fatty acid beta-oxidation using acyl-CoA dehydrogenase"/>
    <property type="evidence" value="ECO:0007669"/>
    <property type="project" value="TreeGrafter"/>
</dbReference>
<dbReference type="SUPFAM" id="SSF52402">
    <property type="entry name" value="Adenine nucleotide alpha hydrolases-like"/>
    <property type="match status" value="1"/>
</dbReference>
<dbReference type="InterPro" id="IPR001308">
    <property type="entry name" value="ETF_a/FixB"/>
</dbReference>
<evidence type="ECO:0000259" key="2">
    <source>
        <dbReference type="Pfam" id="PF01012"/>
    </source>
</evidence>
<dbReference type="GO" id="GO:0050660">
    <property type="term" value="F:flavin adenine dinucleotide binding"/>
    <property type="evidence" value="ECO:0007669"/>
    <property type="project" value="InterPro"/>
</dbReference>
<dbReference type="EMBL" id="UINC01178963">
    <property type="protein sequence ID" value="SVD87407.1"/>
    <property type="molecule type" value="Genomic_DNA"/>
</dbReference>
<feature type="domain" description="Electron transfer flavoprotein alpha/beta-subunit N-terminal" evidence="2">
    <location>
        <begin position="4"/>
        <end position="119"/>
    </location>
</feature>
<evidence type="ECO:0000313" key="3">
    <source>
        <dbReference type="EMBL" id="SVD87407.1"/>
    </source>
</evidence>
<dbReference type="InterPro" id="IPR014730">
    <property type="entry name" value="ETF_a/b_N"/>
</dbReference>
<accession>A0A382YVW4</accession>
<organism evidence="3">
    <name type="scientific">marine metagenome</name>
    <dbReference type="NCBI Taxonomy" id="408172"/>
    <lineage>
        <taxon>unclassified sequences</taxon>
        <taxon>metagenomes</taxon>
        <taxon>ecological metagenomes</taxon>
    </lineage>
</organism>
<dbReference type="Gene3D" id="3.40.50.620">
    <property type="entry name" value="HUPs"/>
    <property type="match status" value="1"/>
</dbReference>
<evidence type="ECO:0000256" key="1">
    <source>
        <dbReference type="ARBA" id="ARBA00005817"/>
    </source>
</evidence>
<dbReference type="InterPro" id="IPR014729">
    <property type="entry name" value="Rossmann-like_a/b/a_fold"/>
</dbReference>
<gene>
    <name evidence="3" type="ORF">METZ01_LOCUS440261</name>
</gene>
<feature type="non-terminal residue" evidence="3">
    <location>
        <position position="119"/>
    </location>
</feature>
<proteinExistence type="inferred from homology"/>
<dbReference type="GO" id="GO:0009055">
    <property type="term" value="F:electron transfer activity"/>
    <property type="evidence" value="ECO:0007669"/>
    <property type="project" value="InterPro"/>
</dbReference>
<dbReference type="PANTHER" id="PTHR43153">
    <property type="entry name" value="ELECTRON TRANSFER FLAVOPROTEIN ALPHA"/>
    <property type="match status" value="1"/>
</dbReference>
<dbReference type="AlphaFoldDB" id="A0A382YVW4"/>
<reference evidence="3" key="1">
    <citation type="submission" date="2018-05" db="EMBL/GenBank/DDBJ databases">
        <authorList>
            <person name="Lanie J.A."/>
            <person name="Ng W.-L."/>
            <person name="Kazmierczak K.M."/>
            <person name="Andrzejewski T.M."/>
            <person name="Davidsen T.M."/>
            <person name="Wayne K.J."/>
            <person name="Tettelin H."/>
            <person name="Glass J.I."/>
            <person name="Rusch D."/>
            <person name="Podicherti R."/>
            <person name="Tsui H.-C.T."/>
            <person name="Winkler M.E."/>
        </authorList>
    </citation>
    <scope>NUCLEOTIDE SEQUENCE</scope>
</reference>
<sequence>MAGVLVFAEQRDGIFRNAAFEAVSVGRRLAGELNTELVVAIVGAGVGNVAASLGRYGADRVIVADAPHLARFSSDGYTTAVTNIARSFDPSVLLLSASVTGKALGSAVAARLETGLATD</sequence>
<protein>
    <recommendedName>
        <fullName evidence="2">Electron transfer flavoprotein alpha/beta-subunit N-terminal domain-containing protein</fullName>
    </recommendedName>
</protein>
<dbReference type="Pfam" id="PF01012">
    <property type="entry name" value="ETF"/>
    <property type="match status" value="1"/>
</dbReference>